<dbReference type="Proteomes" id="UP000813637">
    <property type="component" value="Unassembled WGS sequence"/>
</dbReference>
<comment type="caution">
    <text evidence="1">The sequence shown here is derived from an EMBL/GenBank/DDBJ whole genome shotgun (WGS) entry which is preliminary data.</text>
</comment>
<dbReference type="RefSeq" id="WP_003377816.1">
    <property type="nucleotide sequence ID" value="NZ_JAAMYB010000008.1"/>
</dbReference>
<reference evidence="1" key="2">
    <citation type="journal article" date="2021" name="Microorganisms">
        <title>Extensive Genome Exploration of Clostridium botulinum Group III Field Strains.</title>
        <authorList>
            <person name="Fillo S."/>
            <person name="Giordani F."/>
            <person name="Tonon E."/>
            <person name="Drigo I."/>
            <person name="Anselmo A."/>
            <person name="Fortunato A."/>
            <person name="Lista F."/>
            <person name="Bano L."/>
        </authorList>
    </citation>
    <scope>NUCLEOTIDE SEQUENCE</scope>
    <source>
        <strain evidence="1">IZSVe-TV_9877_3_12</strain>
    </source>
</reference>
<dbReference type="AlphaFoldDB" id="A0A9Q3VAM0"/>
<reference evidence="1" key="1">
    <citation type="submission" date="2020-02" db="EMBL/GenBank/DDBJ databases">
        <authorList>
            <person name="Fillo S."/>
            <person name="Giordani F."/>
            <person name="Tonon E."/>
            <person name="Drigo I."/>
            <person name="Anselmo A."/>
            <person name="Fortunato A."/>
            <person name="Bano L."/>
            <person name="Lista F."/>
        </authorList>
    </citation>
    <scope>NUCLEOTIDE SEQUENCE</scope>
    <source>
        <strain evidence="1">IZSVe-TV_9877_3_12</strain>
    </source>
</reference>
<sequence>MIKNFNCCCNNSCDPTIYVKVTNKGDLYIRFILQYSLAGQTFTHQIDLSRRRTKRYYIPKNSYNICLNILNISFHDTTLIHHECISGLENVCYDVKGLPQEPICIKTPC</sequence>
<evidence type="ECO:0000313" key="2">
    <source>
        <dbReference type="Proteomes" id="UP000813637"/>
    </source>
</evidence>
<dbReference type="EMBL" id="JAAMYB010000008">
    <property type="protein sequence ID" value="MCD3195257.1"/>
    <property type="molecule type" value="Genomic_DNA"/>
</dbReference>
<protein>
    <submittedName>
        <fullName evidence="1">Uncharacterized protein</fullName>
    </submittedName>
</protein>
<gene>
    <name evidence="1" type="ORF">G8S53_08175</name>
</gene>
<accession>A0A9Q3VAM0</accession>
<name>A0A9Q3VAM0_CLOBO</name>
<organism evidence="1 2">
    <name type="scientific">Clostridium botulinum C</name>
    <dbReference type="NCBI Taxonomy" id="36828"/>
    <lineage>
        <taxon>Bacteria</taxon>
        <taxon>Bacillati</taxon>
        <taxon>Bacillota</taxon>
        <taxon>Clostridia</taxon>
        <taxon>Eubacteriales</taxon>
        <taxon>Clostridiaceae</taxon>
        <taxon>Clostridium</taxon>
    </lineage>
</organism>
<evidence type="ECO:0000313" key="1">
    <source>
        <dbReference type="EMBL" id="MCD3195257.1"/>
    </source>
</evidence>
<proteinExistence type="predicted"/>